<comment type="caution">
    <text evidence="3">The sequence shown here is derived from an EMBL/GenBank/DDBJ whole genome shotgun (WGS) entry which is preliminary data.</text>
</comment>
<dbReference type="PROSITE" id="PS50102">
    <property type="entry name" value="RRM"/>
    <property type="match status" value="1"/>
</dbReference>
<name>A0A9W8KZE2_9FUNG</name>
<dbReference type="GO" id="GO:0003723">
    <property type="term" value="F:RNA binding"/>
    <property type="evidence" value="ECO:0007669"/>
    <property type="project" value="UniProtKB-UniRule"/>
</dbReference>
<gene>
    <name evidence="3" type="ORF">GGI25_001552</name>
</gene>
<keyword evidence="1" id="KW-0694">RNA-binding</keyword>
<protein>
    <recommendedName>
        <fullName evidence="2">RRM domain-containing protein</fullName>
    </recommendedName>
</protein>
<dbReference type="SMART" id="SM00360">
    <property type="entry name" value="RRM"/>
    <property type="match status" value="1"/>
</dbReference>
<dbReference type="AlphaFoldDB" id="A0A9W8KZE2"/>
<organism evidence="3 4">
    <name type="scientific">Coemansia spiralis</name>
    <dbReference type="NCBI Taxonomy" id="417178"/>
    <lineage>
        <taxon>Eukaryota</taxon>
        <taxon>Fungi</taxon>
        <taxon>Fungi incertae sedis</taxon>
        <taxon>Zoopagomycota</taxon>
        <taxon>Kickxellomycotina</taxon>
        <taxon>Kickxellomycetes</taxon>
        <taxon>Kickxellales</taxon>
        <taxon>Kickxellaceae</taxon>
        <taxon>Coemansia</taxon>
    </lineage>
</organism>
<dbReference type="Proteomes" id="UP001151518">
    <property type="component" value="Unassembled WGS sequence"/>
</dbReference>
<proteinExistence type="predicted"/>
<dbReference type="InterPro" id="IPR000504">
    <property type="entry name" value="RRM_dom"/>
</dbReference>
<evidence type="ECO:0000313" key="4">
    <source>
        <dbReference type="Proteomes" id="UP001151518"/>
    </source>
</evidence>
<sequence>MPRDCTCSLHVSRIRKSVRASDLRAAFEKFGKIKDIYVPLDYYTKESRGFGYVEFYDREDAEAAYDRRKEITVQRKPVTIEFARGQRKNLKVLQVKIARPRVKRTDANYPSQTPVANRTPS</sequence>
<evidence type="ECO:0000256" key="1">
    <source>
        <dbReference type="PROSITE-ProRule" id="PRU00176"/>
    </source>
</evidence>
<evidence type="ECO:0000313" key="3">
    <source>
        <dbReference type="EMBL" id="KAJ2679417.1"/>
    </source>
</evidence>
<dbReference type="Gene3D" id="3.30.70.330">
    <property type="match status" value="1"/>
</dbReference>
<dbReference type="Pfam" id="PF00076">
    <property type="entry name" value="RRM_1"/>
    <property type="match status" value="1"/>
</dbReference>
<evidence type="ECO:0000259" key="2">
    <source>
        <dbReference type="PROSITE" id="PS50102"/>
    </source>
</evidence>
<dbReference type="SUPFAM" id="SSF54928">
    <property type="entry name" value="RNA-binding domain, RBD"/>
    <property type="match status" value="1"/>
</dbReference>
<accession>A0A9W8KZE2</accession>
<dbReference type="EMBL" id="JANBTW010000012">
    <property type="protein sequence ID" value="KAJ2679417.1"/>
    <property type="molecule type" value="Genomic_DNA"/>
</dbReference>
<dbReference type="PANTHER" id="PTHR48037">
    <property type="entry name" value="ATPASE E1"/>
    <property type="match status" value="1"/>
</dbReference>
<dbReference type="OrthoDB" id="439808at2759"/>
<dbReference type="PANTHER" id="PTHR48037:SF1">
    <property type="entry name" value="RRM DOMAIN-CONTAINING PROTEIN"/>
    <property type="match status" value="1"/>
</dbReference>
<reference evidence="3" key="1">
    <citation type="submission" date="2022-07" db="EMBL/GenBank/DDBJ databases">
        <title>Phylogenomic reconstructions and comparative analyses of Kickxellomycotina fungi.</title>
        <authorList>
            <person name="Reynolds N.K."/>
            <person name="Stajich J.E."/>
            <person name="Barry K."/>
            <person name="Grigoriev I.V."/>
            <person name="Crous P."/>
            <person name="Smith M.E."/>
        </authorList>
    </citation>
    <scope>NUCLEOTIDE SEQUENCE</scope>
    <source>
        <strain evidence="3">NRRL 3115</strain>
    </source>
</reference>
<dbReference type="InterPro" id="IPR035979">
    <property type="entry name" value="RBD_domain_sf"/>
</dbReference>
<feature type="domain" description="RRM" evidence="2">
    <location>
        <begin position="7"/>
        <end position="85"/>
    </location>
</feature>
<dbReference type="InterPro" id="IPR012677">
    <property type="entry name" value="Nucleotide-bd_a/b_plait_sf"/>
</dbReference>